<dbReference type="AlphaFoldDB" id="A0AA36AQ86"/>
<evidence type="ECO:0000256" key="1">
    <source>
        <dbReference type="SAM" id="Phobius"/>
    </source>
</evidence>
<evidence type="ECO:0000313" key="2">
    <source>
        <dbReference type="EMBL" id="CAI9719591.1"/>
    </source>
</evidence>
<dbReference type="EMBL" id="OX597816">
    <property type="protein sequence ID" value="CAI9719591.1"/>
    <property type="molecule type" value="Genomic_DNA"/>
</dbReference>
<reference evidence="2" key="1">
    <citation type="submission" date="2023-08" db="EMBL/GenBank/DDBJ databases">
        <authorList>
            <person name="Alioto T."/>
            <person name="Alioto T."/>
            <person name="Gomez Garrido J."/>
        </authorList>
    </citation>
    <scope>NUCLEOTIDE SEQUENCE</scope>
</reference>
<keyword evidence="1" id="KW-1133">Transmembrane helix</keyword>
<feature type="transmembrane region" description="Helical" evidence="1">
    <location>
        <begin position="99"/>
        <end position="126"/>
    </location>
</feature>
<sequence>MTEMKIRVVKEGEKDTARIAGFANEIHLADYQFKVISFQVELLYCRHDSFNSEINLSQTFFTDCLYENEANETGRHRDWQTVIKPTTNHYWRRPKAPAIVVLVVVIVAETAGVTVAVVVVVLVSVFGY</sequence>
<keyword evidence="3" id="KW-1185">Reference proteome</keyword>
<name>A0AA36AQ86_OCTVU</name>
<dbReference type="Proteomes" id="UP001162480">
    <property type="component" value="Chromosome 3"/>
</dbReference>
<proteinExistence type="predicted"/>
<keyword evidence="1" id="KW-0812">Transmembrane</keyword>
<accession>A0AA36AQ86</accession>
<keyword evidence="1" id="KW-0472">Membrane</keyword>
<protein>
    <submittedName>
        <fullName evidence="2">Uncharacterized protein</fullName>
    </submittedName>
</protein>
<evidence type="ECO:0000313" key="3">
    <source>
        <dbReference type="Proteomes" id="UP001162480"/>
    </source>
</evidence>
<gene>
    <name evidence="2" type="ORF">OCTVUL_1B003572</name>
</gene>
<organism evidence="2 3">
    <name type="scientific">Octopus vulgaris</name>
    <name type="common">Common octopus</name>
    <dbReference type="NCBI Taxonomy" id="6645"/>
    <lineage>
        <taxon>Eukaryota</taxon>
        <taxon>Metazoa</taxon>
        <taxon>Spiralia</taxon>
        <taxon>Lophotrochozoa</taxon>
        <taxon>Mollusca</taxon>
        <taxon>Cephalopoda</taxon>
        <taxon>Coleoidea</taxon>
        <taxon>Octopodiformes</taxon>
        <taxon>Octopoda</taxon>
        <taxon>Incirrata</taxon>
        <taxon>Octopodidae</taxon>
        <taxon>Octopus</taxon>
    </lineage>
</organism>